<dbReference type="OrthoDB" id="5588273at2759"/>
<feature type="region of interest" description="Disordered" evidence="1">
    <location>
        <begin position="1"/>
        <end position="70"/>
    </location>
</feature>
<dbReference type="AlphaFoldDB" id="A0A2G5B7Z4"/>
<feature type="compositionally biased region" description="Polar residues" evidence="1">
    <location>
        <begin position="164"/>
        <end position="173"/>
    </location>
</feature>
<name>A0A2G5B7Z4_COERN</name>
<keyword evidence="3" id="KW-1185">Reference proteome</keyword>
<protein>
    <submittedName>
        <fullName evidence="2">Uncharacterized protein</fullName>
    </submittedName>
</protein>
<dbReference type="EMBL" id="KZ303509">
    <property type="protein sequence ID" value="PIA15163.1"/>
    <property type="molecule type" value="Genomic_DNA"/>
</dbReference>
<feature type="region of interest" description="Disordered" evidence="1">
    <location>
        <begin position="153"/>
        <end position="173"/>
    </location>
</feature>
<proteinExistence type="predicted"/>
<feature type="compositionally biased region" description="Polar residues" evidence="1">
    <location>
        <begin position="1"/>
        <end position="35"/>
    </location>
</feature>
<evidence type="ECO:0000313" key="3">
    <source>
        <dbReference type="Proteomes" id="UP000242474"/>
    </source>
</evidence>
<dbReference type="Proteomes" id="UP000242474">
    <property type="component" value="Unassembled WGS sequence"/>
</dbReference>
<organism evidence="2 3">
    <name type="scientific">Coemansia reversa (strain ATCC 12441 / NRRL 1564)</name>
    <dbReference type="NCBI Taxonomy" id="763665"/>
    <lineage>
        <taxon>Eukaryota</taxon>
        <taxon>Fungi</taxon>
        <taxon>Fungi incertae sedis</taxon>
        <taxon>Zoopagomycota</taxon>
        <taxon>Kickxellomycotina</taxon>
        <taxon>Kickxellomycetes</taxon>
        <taxon>Kickxellales</taxon>
        <taxon>Kickxellaceae</taxon>
        <taxon>Coemansia</taxon>
    </lineage>
</organism>
<accession>A0A2G5B7Z4</accession>
<feature type="compositionally biased region" description="Pro residues" evidence="1">
    <location>
        <begin position="55"/>
        <end position="68"/>
    </location>
</feature>
<gene>
    <name evidence="2" type="ORF">COEREDRAFT_82152</name>
</gene>
<sequence length="173" mass="17721">MISSSDFASTSLPSDNDVIVTTSDEIQQPSVSVSSHCEDNATPTKAFEFTGTPAPSIPAPSTPQPAAPVIPAVTEIDSSENSSIDAVAETLCQASEVTVTVQADAPNIIKTITETSYVAVYSYVLPYGPGPVVWSAYPEISAAPTQINTAPGIPVAPAPPAPTDVSSEPCTSL</sequence>
<evidence type="ECO:0000313" key="2">
    <source>
        <dbReference type="EMBL" id="PIA15163.1"/>
    </source>
</evidence>
<reference evidence="2 3" key="1">
    <citation type="journal article" date="2015" name="Genome Biol. Evol.">
        <title>Phylogenomic analyses indicate that early fungi evolved digesting cell walls of algal ancestors of land plants.</title>
        <authorList>
            <person name="Chang Y."/>
            <person name="Wang S."/>
            <person name="Sekimoto S."/>
            <person name="Aerts A.L."/>
            <person name="Choi C."/>
            <person name="Clum A."/>
            <person name="LaButti K.M."/>
            <person name="Lindquist E.A."/>
            <person name="Yee Ngan C."/>
            <person name="Ohm R.A."/>
            <person name="Salamov A.A."/>
            <person name="Grigoriev I.V."/>
            <person name="Spatafora J.W."/>
            <person name="Berbee M.L."/>
        </authorList>
    </citation>
    <scope>NUCLEOTIDE SEQUENCE [LARGE SCALE GENOMIC DNA]</scope>
    <source>
        <strain evidence="2 3">NRRL 1564</strain>
    </source>
</reference>
<evidence type="ECO:0000256" key="1">
    <source>
        <dbReference type="SAM" id="MobiDB-lite"/>
    </source>
</evidence>